<organism evidence="2 3">
    <name type="scientific">Pararobbsia silviterrae</name>
    <dbReference type="NCBI Taxonomy" id="1792498"/>
    <lineage>
        <taxon>Bacteria</taxon>
        <taxon>Pseudomonadati</taxon>
        <taxon>Pseudomonadota</taxon>
        <taxon>Betaproteobacteria</taxon>
        <taxon>Burkholderiales</taxon>
        <taxon>Burkholderiaceae</taxon>
        <taxon>Pararobbsia</taxon>
    </lineage>
</organism>
<proteinExistence type="predicted"/>
<comment type="caution">
    <text evidence="2">The sequence shown here is derived from an EMBL/GenBank/DDBJ whole genome shotgun (WGS) entry which is preliminary data.</text>
</comment>
<keyword evidence="1" id="KW-0472">Membrane</keyword>
<name>A0A494XA82_9BURK</name>
<accession>A0A494XA82</accession>
<dbReference type="Pfam" id="PF19744">
    <property type="entry name" value="DUF6232"/>
    <property type="match status" value="1"/>
</dbReference>
<evidence type="ECO:0008006" key="4">
    <source>
        <dbReference type="Google" id="ProtNLM"/>
    </source>
</evidence>
<dbReference type="OrthoDB" id="9035576at2"/>
<keyword evidence="1" id="KW-0812">Transmembrane</keyword>
<keyword evidence="3" id="KW-1185">Reference proteome</keyword>
<gene>
    <name evidence="2" type="ORF">D7S86_26770</name>
</gene>
<feature type="transmembrane region" description="Helical" evidence="1">
    <location>
        <begin position="65"/>
        <end position="82"/>
    </location>
</feature>
<dbReference type="InterPro" id="IPR045629">
    <property type="entry name" value="DUF6232"/>
</dbReference>
<dbReference type="EMBL" id="RBZU01000018">
    <property type="protein sequence ID" value="RKP45039.1"/>
    <property type="molecule type" value="Genomic_DNA"/>
</dbReference>
<sequence length="124" mass="13399">MIAFNENGVSVTETAVNIPGQPLRISDIRSTRVVSDARRFALPVSISIIGLVLVVIGFIRTSGAFWVPGIMLVVVGWLAWWAQDTKHRLFVGTESKGEVEALVSADLAFLHRVVAAIDGARGSR</sequence>
<protein>
    <recommendedName>
        <fullName evidence="4">QacE</fullName>
    </recommendedName>
</protein>
<dbReference type="AlphaFoldDB" id="A0A494XA82"/>
<keyword evidence="1" id="KW-1133">Transmembrane helix</keyword>
<dbReference type="Proteomes" id="UP000270342">
    <property type="component" value="Unassembled WGS sequence"/>
</dbReference>
<evidence type="ECO:0000256" key="1">
    <source>
        <dbReference type="SAM" id="Phobius"/>
    </source>
</evidence>
<reference evidence="2 3" key="1">
    <citation type="submission" date="2018-10" db="EMBL/GenBank/DDBJ databases">
        <title>Robbsia sp. DHC34, isolated from soil.</title>
        <authorList>
            <person name="Gao Z.-H."/>
            <person name="Qiu L.-H."/>
        </authorList>
    </citation>
    <scope>NUCLEOTIDE SEQUENCE [LARGE SCALE GENOMIC DNA]</scope>
    <source>
        <strain evidence="2 3">DHC34</strain>
    </source>
</reference>
<evidence type="ECO:0000313" key="2">
    <source>
        <dbReference type="EMBL" id="RKP45039.1"/>
    </source>
</evidence>
<dbReference type="RefSeq" id="WP_121091153.1">
    <property type="nucleotide sequence ID" value="NZ_RBZU01000018.1"/>
</dbReference>
<evidence type="ECO:0000313" key="3">
    <source>
        <dbReference type="Proteomes" id="UP000270342"/>
    </source>
</evidence>
<feature type="transmembrane region" description="Helical" evidence="1">
    <location>
        <begin position="40"/>
        <end position="59"/>
    </location>
</feature>